<evidence type="ECO:0000313" key="5">
    <source>
        <dbReference type="Proteomes" id="UP000182444"/>
    </source>
</evidence>
<feature type="domain" description="Inositol polyphosphate-related phosphatase" evidence="2">
    <location>
        <begin position="1"/>
        <end position="285"/>
    </location>
</feature>
<dbReference type="OrthoDB" id="62798at2759"/>
<dbReference type="GO" id="GO:0046856">
    <property type="term" value="P:phosphatidylinositol dephosphorylation"/>
    <property type="evidence" value="ECO:0007669"/>
    <property type="project" value="InterPro"/>
</dbReference>
<evidence type="ECO:0000313" key="3">
    <source>
        <dbReference type="EMBL" id="AOW07039.1"/>
    </source>
</evidence>
<dbReference type="RefSeq" id="XP_505320.1">
    <property type="nucleotide sequence ID" value="XM_505320.1"/>
</dbReference>
<gene>
    <name evidence="4" type="ORF">B0I71DRAFT_13121</name>
    <name evidence="3" type="ORF">YALI1_F16045g</name>
</gene>
<proteinExistence type="predicted"/>
<dbReference type="GO" id="GO:0004519">
    <property type="term" value="F:endonuclease activity"/>
    <property type="evidence" value="ECO:0007669"/>
    <property type="project" value="UniProtKB-KW"/>
</dbReference>
<keyword evidence="4" id="KW-0255">Endonuclease</keyword>
<dbReference type="KEGG" id="yli:2907959"/>
<dbReference type="GO" id="GO:0004439">
    <property type="term" value="F:phosphatidylinositol-4,5-bisphosphate 5-phosphatase activity"/>
    <property type="evidence" value="ECO:0007669"/>
    <property type="project" value="TreeGrafter"/>
</dbReference>
<dbReference type="AlphaFoldDB" id="A0A1D8NN44"/>
<name>A0A1D8NN44_YARLL</name>
<dbReference type="Pfam" id="PF22669">
    <property type="entry name" value="Exo_endo_phos2"/>
    <property type="match status" value="1"/>
</dbReference>
<evidence type="ECO:0000256" key="1">
    <source>
        <dbReference type="SAM" id="Phobius"/>
    </source>
</evidence>
<dbReference type="OMA" id="IKPDNHI"/>
<dbReference type="VEuPathDB" id="FungiDB:YALI1_F16045g"/>
<keyword evidence="4" id="KW-0378">Hydrolase</keyword>
<evidence type="ECO:0000313" key="6">
    <source>
        <dbReference type="Proteomes" id="UP000256601"/>
    </source>
</evidence>
<dbReference type="SMART" id="SM00128">
    <property type="entry name" value="IPPc"/>
    <property type="match status" value="1"/>
</dbReference>
<sequence>MTSFFVSTFNCGKLTQDTQYYQHLSAELAGIDAPHVLLFGYQELCSIPDGCLGYAVDPLNDLIQQVLKAIRDQPWLERYVVVGQHTFGAMGLVAIASADVLVTDVKLCHVACGMFWSSLKGAVGLRLNVDGNPVVCVAAHLAANEGFLEQRNDDFATIAKEMKFLDPRTGIYDDATVFFLGDLNYRASENEQGLADYKVVDELFYAMRSLDAFWDFQEAEIGFKPTYKFHTGTSEYNTKRIPSWCDRVLYRGAVVPRKYDSIPAVMSSDHKPVYLWASVKLTQSTAVEQGDVPPHILSAAHVSELLHIRTSIMDYIIALGLLGFTTRMGWISIAGFLLFAWALYR</sequence>
<keyword evidence="1" id="KW-0812">Transmembrane</keyword>
<dbReference type="Proteomes" id="UP000182444">
    <property type="component" value="Chromosome 1F"/>
</dbReference>
<dbReference type="PANTHER" id="PTHR11200">
    <property type="entry name" value="INOSITOL 5-PHOSPHATASE"/>
    <property type="match status" value="1"/>
</dbReference>
<evidence type="ECO:0000259" key="2">
    <source>
        <dbReference type="SMART" id="SM00128"/>
    </source>
</evidence>
<dbReference type="Proteomes" id="UP000256601">
    <property type="component" value="Unassembled WGS sequence"/>
</dbReference>
<dbReference type="EMBL" id="CP017558">
    <property type="protein sequence ID" value="AOW07039.1"/>
    <property type="molecule type" value="Genomic_DNA"/>
</dbReference>
<dbReference type="InterPro" id="IPR046985">
    <property type="entry name" value="IP5"/>
</dbReference>
<reference evidence="3 5" key="1">
    <citation type="journal article" date="2016" name="PLoS ONE">
        <title>Sequence Assembly of Yarrowia lipolytica Strain W29/CLIB89 Shows Transposable Element Diversity.</title>
        <authorList>
            <person name="Magnan C."/>
            <person name="Yu J."/>
            <person name="Chang I."/>
            <person name="Jahn E."/>
            <person name="Kanomata Y."/>
            <person name="Wu J."/>
            <person name="Zeller M."/>
            <person name="Oakes M."/>
            <person name="Baldi P."/>
            <person name="Sandmeyer S."/>
        </authorList>
    </citation>
    <scope>NUCLEOTIDE SEQUENCE [LARGE SCALE GENOMIC DNA]</scope>
    <source>
        <strain evidence="3">CLIB89</strain>
        <strain evidence="5">CLIB89(W29)</strain>
    </source>
</reference>
<dbReference type="SUPFAM" id="SSF56219">
    <property type="entry name" value="DNase I-like"/>
    <property type="match status" value="1"/>
</dbReference>
<dbReference type="GO" id="GO:0004527">
    <property type="term" value="F:exonuclease activity"/>
    <property type="evidence" value="ECO:0007669"/>
    <property type="project" value="UniProtKB-KW"/>
</dbReference>
<dbReference type="InterPro" id="IPR036691">
    <property type="entry name" value="Endo/exonu/phosph_ase_sf"/>
</dbReference>
<dbReference type="InterPro" id="IPR000300">
    <property type="entry name" value="IPPc"/>
</dbReference>
<keyword evidence="1" id="KW-0472">Membrane</keyword>
<reference evidence="4 6" key="2">
    <citation type="submission" date="2018-07" db="EMBL/GenBank/DDBJ databases">
        <title>Draft Genome Assemblies for Five Robust Yarrowia lipolytica Strains Exhibiting High Lipid Production and Pentose Sugar Utilization and Sugar Alcohol Secretion from Undetoxified Lignocellulosic Biomass Hydrolysates.</title>
        <authorList>
            <consortium name="DOE Joint Genome Institute"/>
            <person name="Walker C."/>
            <person name="Ryu S."/>
            <person name="Na H."/>
            <person name="Zane M."/>
            <person name="LaButti K."/>
            <person name="Lipzen A."/>
            <person name="Haridas S."/>
            <person name="Barry K."/>
            <person name="Grigoriev I.V."/>
            <person name="Quarterman J."/>
            <person name="Slininger P."/>
            <person name="Dien B."/>
            <person name="Trinh C.T."/>
        </authorList>
    </citation>
    <scope>NUCLEOTIDE SEQUENCE [LARGE SCALE GENOMIC DNA]</scope>
    <source>
        <strain evidence="4 6">YB392</strain>
    </source>
</reference>
<feature type="transmembrane region" description="Helical" evidence="1">
    <location>
        <begin position="315"/>
        <end position="344"/>
    </location>
</feature>
<accession>A0A1D8NN44</accession>
<dbReference type="PANTHER" id="PTHR11200:SF275">
    <property type="entry name" value="LD06095P"/>
    <property type="match status" value="1"/>
</dbReference>
<dbReference type="EMBL" id="KZ858958">
    <property type="protein sequence ID" value="RDW27893.1"/>
    <property type="molecule type" value="Genomic_DNA"/>
</dbReference>
<evidence type="ECO:0000313" key="4">
    <source>
        <dbReference type="EMBL" id="RDW27893.1"/>
    </source>
</evidence>
<dbReference type="GeneID" id="2907959"/>
<dbReference type="VEuPathDB" id="FungiDB:YALI0_F12177g"/>
<keyword evidence="4" id="KW-0540">Nuclease</keyword>
<organism evidence="3 5">
    <name type="scientific">Yarrowia lipolytica</name>
    <name type="common">Candida lipolytica</name>
    <dbReference type="NCBI Taxonomy" id="4952"/>
    <lineage>
        <taxon>Eukaryota</taxon>
        <taxon>Fungi</taxon>
        <taxon>Dikarya</taxon>
        <taxon>Ascomycota</taxon>
        <taxon>Saccharomycotina</taxon>
        <taxon>Dipodascomycetes</taxon>
        <taxon>Dipodascales</taxon>
        <taxon>Dipodascales incertae sedis</taxon>
        <taxon>Yarrowia</taxon>
    </lineage>
</organism>
<keyword evidence="4" id="KW-0269">Exonuclease</keyword>
<keyword evidence="1" id="KW-1133">Transmembrane helix</keyword>
<dbReference type="eggNOG" id="KOG0565">
    <property type="taxonomic scope" value="Eukaryota"/>
</dbReference>
<dbReference type="Gene3D" id="3.60.10.10">
    <property type="entry name" value="Endonuclease/exonuclease/phosphatase"/>
    <property type="match status" value="1"/>
</dbReference>
<protein>
    <submittedName>
        <fullName evidence="4">Endonuclease/exonuclease/phosphatase</fullName>
    </submittedName>
</protein>